<dbReference type="FunFam" id="2.10.25.10:FF:000055">
    <property type="entry name" value="alpha-tectorin isoform X1"/>
    <property type="match status" value="1"/>
</dbReference>
<dbReference type="InterPro" id="IPR002919">
    <property type="entry name" value="TIL_dom"/>
</dbReference>
<dbReference type="PANTHER" id="PTHR23259">
    <property type="entry name" value="RIDDLE"/>
    <property type="match status" value="1"/>
</dbReference>
<evidence type="ECO:0000256" key="4">
    <source>
        <dbReference type="SAM" id="SignalP"/>
    </source>
</evidence>
<evidence type="ECO:0000313" key="6">
    <source>
        <dbReference type="EMBL" id="SNX33103.1"/>
    </source>
</evidence>
<dbReference type="Pfam" id="PF01826">
    <property type="entry name" value="TIL"/>
    <property type="match status" value="1"/>
</dbReference>
<comment type="similarity">
    <text evidence="1">Belongs to the serine protease inhibitor-like (TIL domain-containing) family.</text>
</comment>
<proteinExistence type="inferred from homology"/>
<dbReference type="PANTHER" id="PTHR23259:SF70">
    <property type="entry name" value="ACCESSORY GLAND PROTEIN ACP62F-RELATED"/>
    <property type="match status" value="1"/>
</dbReference>
<dbReference type="EMBL" id="HAHN01000054">
    <property type="protein sequence ID" value="SNX33103.1"/>
    <property type="molecule type" value="Transcribed_RNA"/>
</dbReference>
<organism evidence="6">
    <name type="scientific">Liphistius thaleban</name>
    <dbReference type="NCBI Taxonomy" id="1905330"/>
    <lineage>
        <taxon>Eukaryota</taxon>
        <taxon>Metazoa</taxon>
        <taxon>Ecdysozoa</taxon>
        <taxon>Arthropoda</taxon>
        <taxon>Chelicerata</taxon>
        <taxon>Arachnida</taxon>
        <taxon>Araneae</taxon>
        <taxon>Mesothelae</taxon>
        <taxon>Liphistiidae</taxon>
        <taxon>Liphistius</taxon>
    </lineage>
</organism>
<dbReference type="AlphaFoldDB" id="A0A4Q8K1E6"/>
<dbReference type="CDD" id="cd19941">
    <property type="entry name" value="TIL"/>
    <property type="match status" value="1"/>
</dbReference>
<dbReference type="InterPro" id="IPR036084">
    <property type="entry name" value="Ser_inhib-like_sf"/>
</dbReference>
<keyword evidence="2" id="KW-0646">Protease inhibitor</keyword>
<dbReference type="Gene3D" id="2.10.25.10">
    <property type="entry name" value="Laminin"/>
    <property type="match status" value="1"/>
</dbReference>
<protein>
    <submittedName>
        <fullName evidence="6">U44-Liphistoxin-Lth1b_1</fullName>
    </submittedName>
</protein>
<dbReference type="InterPro" id="IPR051368">
    <property type="entry name" value="SerProtInhib-TIL_Domain"/>
</dbReference>
<keyword evidence="3" id="KW-1015">Disulfide bond</keyword>
<reference evidence="6" key="1">
    <citation type="submission" date="2017-05" db="EMBL/GenBank/DDBJ databases">
        <authorList>
            <person name="QRISCLOUD D."/>
        </authorList>
    </citation>
    <scope>NUCLEOTIDE SEQUENCE</scope>
</reference>
<evidence type="ECO:0000256" key="1">
    <source>
        <dbReference type="ARBA" id="ARBA00007611"/>
    </source>
</evidence>
<evidence type="ECO:0000256" key="3">
    <source>
        <dbReference type="ARBA" id="ARBA00023157"/>
    </source>
</evidence>
<feature type="signal peptide" evidence="4">
    <location>
        <begin position="1"/>
        <end position="21"/>
    </location>
</feature>
<feature type="domain" description="TIL" evidence="5">
    <location>
        <begin position="33"/>
        <end position="85"/>
    </location>
</feature>
<dbReference type="GO" id="GO:0030414">
    <property type="term" value="F:peptidase inhibitor activity"/>
    <property type="evidence" value="ECO:0007669"/>
    <property type="project" value="UniProtKB-KW"/>
</dbReference>
<reference evidence="6" key="2">
    <citation type="submission" date="2019-05" db="EMBL/GenBank/DDBJ databases">
        <title>Unravelling the molecular evolution of spider venoms.</title>
        <authorList>
            <person name="Pineda S."/>
        </authorList>
    </citation>
    <scope>NUCLEOTIDE SEQUENCE</scope>
</reference>
<evidence type="ECO:0000259" key="5">
    <source>
        <dbReference type="Pfam" id="PF01826"/>
    </source>
</evidence>
<sequence>MKQFSLIAFCTFLFCVVSVHGDSIKGRNCNTVKGEIYTNCGSSCPLTCANFNDPPICIALCVEGCFCPNGLVRNWNGYCIPPQNCPKRSY</sequence>
<accession>A0A4Q8K1E6</accession>
<evidence type="ECO:0000256" key="2">
    <source>
        <dbReference type="ARBA" id="ARBA00022690"/>
    </source>
</evidence>
<dbReference type="SUPFAM" id="SSF57567">
    <property type="entry name" value="Serine protease inhibitors"/>
    <property type="match status" value="1"/>
</dbReference>
<keyword evidence="4" id="KW-0732">Signal</keyword>
<name>A0A4Q8K1E6_9ARAC</name>
<feature type="chain" id="PRO_5020611775" evidence="4">
    <location>
        <begin position="22"/>
        <end position="90"/>
    </location>
</feature>